<sequence>MAISKQQQQNDEKDNGGEFQFYTPEQLTRWEKFRRAIYDPQNNQILGRTPKSWGQLFLFYSIFYMVLAALFAICMQGLFATLDDNQPTWTMENSLIGVNPGLGFRPISPRTEEGSLIWYNITNQTTINKWVKLADEFLKPYKEPQTGENFVNCNFDKPPGPNQVCITSVNQLGNCHPSKKYGFNSSSPCVFLKLNRIYGWKPDFYTTPLEDMPDGLKQHIKTRQGEEKKQIWVTCNGINDFDKENIRGFNYHPRGFASYYYPYKNPKNYLSPIIGVEIVNITLMPSYNWNSGYQRDTFVHPPKDWVVSRNIDA</sequence>
<evidence type="ECO:0000313" key="8">
    <source>
        <dbReference type="EMBL" id="CAH1971627.1"/>
    </source>
</evidence>
<keyword evidence="4" id="KW-0735">Signal-anchor</keyword>
<protein>
    <recommendedName>
        <fullName evidence="10">Sodium/potassium-transporting ATPase subunit beta-2</fullName>
    </recommendedName>
</protein>
<evidence type="ECO:0000256" key="4">
    <source>
        <dbReference type="ARBA" id="ARBA00022968"/>
    </source>
</evidence>
<evidence type="ECO:0000313" key="9">
    <source>
        <dbReference type="Proteomes" id="UP001152888"/>
    </source>
</evidence>
<feature type="transmembrane region" description="Helical" evidence="7">
    <location>
        <begin position="57"/>
        <end position="79"/>
    </location>
</feature>
<dbReference type="PANTHER" id="PTHR11523:SF31">
    <property type="entry name" value="AT04468P-RELATED"/>
    <property type="match status" value="1"/>
</dbReference>
<evidence type="ECO:0000256" key="7">
    <source>
        <dbReference type="SAM" id="Phobius"/>
    </source>
</evidence>
<keyword evidence="3 7" id="KW-0812">Transmembrane</keyword>
<dbReference type="Pfam" id="PF00287">
    <property type="entry name" value="Na_K-ATPase"/>
    <property type="match status" value="1"/>
</dbReference>
<evidence type="ECO:0000256" key="3">
    <source>
        <dbReference type="ARBA" id="ARBA00022692"/>
    </source>
</evidence>
<comment type="caution">
    <text evidence="8">The sequence shown here is derived from an EMBL/GenBank/DDBJ whole genome shotgun (WGS) entry which is preliminary data.</text>
</comment>
<dbReference type="OrthoDB" id="5912413at2759"/>
<dbReference type="GO" id="GO:0036376">
    <property type="term" value="P:sodium ion export across plasma membrane"/>
    <property type="evidence" value="ECO:0007669"/>
    <property type="project" value="TreeGrafter"/>
</dbReference>
<dbReference type="GO" id="GO:1990573">
    <property type="term" value="P:potassium ion import across plasma membrane"/>
    <property type="evidence" value="ECO:0007669"/>
    <property type="project" value="TreeGrafter"/>
</dbReference>
<keyword evidence="9" id="KW-1185">Reference proteome</keyword>
<name>A0A9P0KIU5_ACAOB</name>
<evidence type="ECO:0000256" key="6">
    <source>
        <dbReference type="ARBA" id="ARBA00023136"/>
    </source>
</evidence>
<reference evidence="8" key="1">
    <citation type="submission" date="2022-03" db="EMBL/GenBank/DDBJ databases">
        <authorList>
            <person name="Sayadi A."/>
        </authorList>
    </citation>
    <scope>NUCLEOTIDE SEQUENCE</scope>
</reference>
<dbReference type="GO" id="GO:0006883">
    <property type="term" value="P:intracellular sodium ion homeostasis"/>
    <property type="evidence" value="ECO:0007669"/>
    <property type="project" value="TreeGrafter"/>
</dbReference>
<gene>
    <name evidence="8" type="ORF">ACAOBT_LOCUS9524</name>
</gene>
<keyword evidence="5 7" id="KW-1133">Transmembrane helix</keyword>
<dbReference type="AlphaFoldDB" id="A0A9P0KIU5"/>
<proteinExistence type="inferred from homology"/>
<evidence type="ECO:0000256" key="1">
    <source>
        <dbReference type="ARBA" id="ARBA00004606"/>
    </source>
</evidence>
<dbReference type="PANTHER" id="PTHR11523">
    <property type="entry name" value="SODIUM/POTASSIUM-DEPENDENT ATPASE BETA SUBUNIT"/>
    <property type="match status" value="1"/>
</dbReference>
<evidence type="ECO:0000256" key="5">
    <source>
        <dbReference type="ARBA" id="ARBA00022989"/>
    </source>
</evidence>
<evidence type="ECO:0008006" key="10">
    <source>
        <dbReference type="Google" id="ProtNLM"/>
    </source>
</evidence>
<comment type="subcellular location">
    <subcellularLocation>
        <location evidence="1">Membrane</location>
        <topology evidence="1">Single-pass type II membrane protein</topology>
    </subcellularLocation>
</comment>
<dbReference type="GO" id="GO:0001671">
    <property type="term" value="F:ATPase activator activity"/>
    <property type="evidence" value="ECO:0007669"/>
    <property type="project" value="TreeGrafter"/>
</dbReference>
<dbReference type="GO" id="GO:0005890">
    <property type="term" value="C:sodium:potassium-exchanging ATPase complex"/>
    <property type="evidence" value="ECO:0007669"/>
    <property type="project" value="InterPro"/>
</dbReference>
<dbReference type="InterPro" id="IPR000402">
    <property type="entry name" value="Na/K_ATPase_sub_beta"/>
</dbReference>
<keyword evidence="6 7" id="KW-0472">Membrane</keyword>
<comment type="similarity">
    <text evidence="2">Belongs to the X(+)/potassium ATPases subunit beta family.</text>
</comment>
<accession>A0A9P0KIU5</accession>
<dbReference type="Proteomes" id="UP001152888">
    <property type="component" value="Unassembled WGS sequence"/>
</dbReference>
<organism evidence="8 9">
    <name type="scientific">Acanthoscelides obtectus</name>
    <name type="common">Bean weevil</name>
    <name type="synonym">Bruchus obtectus</name>
    <dbReference type="NCBI Taxonomy" id="200917"/>
    <lineage>
        <taxon>Eukaryota</taxon>
        <taxon>Metazoa</taxon>
        <taxon>Ecdysozoa</taxon>
        <taxon>Arthropoda</taxon>
        <taxon>Hexapoda</taxon>
        <taxon>Insecta</taxon>
        <taxon>Pterygota</taxon>
        <taxon>Neoptera</taxon>
        <taxon>Endopterygota</taxon>
        <taxon>Coleoptera</taxon>
        <taxon>Polyphaga</taxon>
        <taxon>Cucujiformia</taxon>
        <taxon>Chrysomeloidea</taxon>
        <taxon>Chrysomelidae</taxon>
        <taxon>Bruchinae</taxon>
        <taxon>Bruchini</taxon>
        <taxon>Acanthoscelides</taxon>
    </lineage>
</organism>
<dbReference type="Gene3D" id="2.60.40.1660">
    <property type="entry name" value="Na, k-atpase alpha subunit"/>
    <property type="match status" value="1"/>
</dbReference>
<dbReference type="InterPro" id="IPR038702">
    <property type="entry name" value="Na/K_ATPase_sub_beta_sf"/>
</dbReference>
<dbReference type="EMBL" id="CAKOFQ010006787">
    <property type="protein sequence ID" value="CAH1971627.1"/>
    <property type="molecule type" value="Genomic_DNA"/>
</dbReference>
<dbReference type="GO" id="GO:0030007">
    <property type="term" value="P:intracellular potassium ion homeostasis"/>
    <property type="evidence" value="ECO:0007669"/>
    <property type="project" value="TreeGrafter"/>
</dbReference>
<evidence type="ECO:0000256" key="2">
    <source>
        <dbReference type="ARBA" id="ARBA00005876"/>
    </source>
</evidence>